<proteinExistence type="predicted"/>
<keyword evidence="1" id="KW-0472">Membrane</keyword>
<accession>A0A226WKD7</accession>
<feature type="transmembrane region" description="Helical" evidence="1">
    <location>
        <begin position="21"/>
        <end position="41"/>
    </location>
</feature>
<keyword evidence="1" id="KW-1133">Transmembrane helix</keyword>
<sequence>MDRFPRGTRQRSPDRISPVYMQRWASIILAAFSLSLAWAALH</sequence>
<name>A0A226WKD7_CABSO</name>
<organism evidence="2 3">
    <name type="scientific">Caballeronia sordidicola</name>
    <name type="common">Burkholderia sordidicola</name>
    <dbReference type="NCBI Taxonomy" id="196367"/>
    <lineage>
        <taxon>Bacteria</taxon>
        <taxon>Pseudomonadati</taxon>
        <taxon>Pseudomonadota</taxon>
        <taxon>Betaproteobacteria</taxon>
        <taxon>Burkholderiales</taxon>
        <taxon>Burkholderiaceae</taxon>
        <taxon>Caballeronia</taxon>
    </lineage>
</organism>
<reference evidence="3" key="1">
    <citation type="submission" date="2017-01" db="EMBL/GenBank/DDBJ databases">
        <title>Genome Analysis of Deinococcus marmoris KOPRI26562.</title>
        <authorList>
            <person name="Kim J.H."/>
            <person name="Oh H.-M."/>
        </authorList>
    </citation>
    <scope>NUCLEOTIDE SEQUENCE [LARGE SCALE GENOMIC DNA]</scope>
    <source>
        <strain evidence="3">PAMC 26633</strain>
    </source>
</reference>
<gene>
    <name evidence="2" type="ORF">BSU04_45850</name>
</gene>
<dbReference type="EMBL" id="MTHB01000301">
    <property type="protein sequence ID" value="OXC71656.1"/>
    <property type="molecule type" value="Genomic_DNA"/>
</dbReference>
<evidence type="ECO:0000256" key="1">
    <source>
        <dbReference type="SAM" id="Phobius"/>
    </source>
</evidence>
<evidence type="ECO:0000313" key="2">
    <source>
        <dbReference type="EMBL" id="OXC71656.1"/>
    </source>
</evidence>
<dbReference type="AlphaFoldDB" id="A0A226WKD7"/>
<dbReference type="Proteomes" id="UP000214720">
    <property type="component" value="Unassembled WGS sequence"/>
</dbReference>
<protein>
    <submittedName>
        <fullName evidence="2">Uncharacterized protein</fullName>
    </submittedName>
</protein>
<evidence type="ECO:0000313" key="3">
    <source>
        <dbReference type="Proteomes" id="UP000214720"/>
    </source>
</evidence>
<keyword evidence="1" id="KW-0812">Transmembrane</keyword>
<comment type="caution">
    <text evidence="2">The sequence shown here is derived from an EMBL/GenBank/DDBJ whole genome shotgun (WGS) entry which is preliminary data.</text>
</comment>